<dbReference type="AlphaFoldDB" id="A0A3R8S994"/>
<name>A0A3R8S994_STRSU</name>
<reference evidence="2 3" key="1">
    <citation type="submission" date="2018-11" db="EMBL/GenBank/DDBJ databases">
        <authorList>
            <person name="Stevens M.J."/>
            <person name="Cernela N."/>
            <person name="Spoerry Serrano N."/>
            <person name="Schmitt S."/>
            <person name="Schrenzel J."/>
            <person name="Stephan R."/>
        </authorList>
    </citation>
    <scope>NUCLEOTIDE SEQUENCE [LARGE SCALE GENOMIC DNA]</scope>
    <source>
        <strain evidence="2 3">PP422</strain>
    </source>
</reference>
<sequence>MAANTDLWANDSVGSRTYISELPTGKPDQDGLSGQCDLAATAVLMALFPKMPGRSILSKREVRLIRQVCLLDLLIFLFVYHYHS</sequence>
<evidence type="ECO:0000256" key="1">
    <source>
        <dbReference type="SAM" id="Phobius"/>
    </source>
</evidence>
<comment type="caution">
    <text evidence="2">The sequence shown here is derived from an EMBL/GenBank/DDBJ whole genome shotgun (WGS) entry which is preliminary data.</text>
</comment>
<organism evidence="2 3">
    <name type="scientific">Streptococcus suis</name>
    <dbReference type="NCBI Taxonomy" id="1307"/>
    <lineage>
        <taxon>Bacteria</taxon>
        <taxon>Bacillati</taxon>
        <taxon>Bacillota</taxon>
        <taxon>Bacilli</taxon>
        <taxon>Lactobacillales</taxon>
        <taxon>Streptococcaceae</taxon>
        <taxon>Streptococcus</taxon>
    </lineage>
</organism>
<accession>A0A3R8S994</accession>
<keyword evidence="1" id="KW-0812">Transmembrane</keyword>
<evidence type="ECO:0000313" key="2">
    <source>
        <dbReference type="EMBL" id="RRR52932.1"/>
    </source>
</evidence>
<gene>
    <name evidence="2" type="ORF">EI998_05445</name>
</gene>
<keyword evidence="1" id="KW-0472">Membrane</keyword>
<feature type="transmembrane region" description="Helical" evidence="1">
    <location>
        <begin position="64"/>
        <end position="83"/>
    </location>
</feature>
<keyword evidence="1" id="KW-1133">Transmembrane helix</keyword>
<protein>
    <submittedName>
        <fullName evidence="2">Uncharacterized protein</fullName>
    </submittedName>
</protein>
<dbReference type="Proteomes" id="UP000274117">
    <property type="component" value="Unassembled WGS sequence"/>
</dbReference>
<proteinExistence type="predicted"/>
<reference evidence="2 3" key="2">
    <citation type="submission" date="2018-12" db="EMBL/GenBank/DDBJ databases">
        <title>Whole-genome sequences of fifteen clinical Streptococcus suis strains isolated from pigs between 2006 and 2018.</title>
        <authorList>
            <person name="Stevens M.J.A."/>
            <person name="Cernela N."/>
            <person name="Spoerry Serrano N."/>
            <person name="Schmitt S."/>
            <person name="Schrenzel J."/>
            <person name="Stephan R."/>
        </authorList>
    </citation>
    <scope>NUCLEOTIDE SEQUENCE [LARGE SCALE GENOMIC DNA]</scope>
    <source>
        <strain evidence="2 3">PP422</strain>
    </source>
</reference>
<dbReference type="EMBL" id="RSDO01000008">
    <property type="protein sequence ID" value="RRR52932.1"/>
    <property type="molecule type" value="Genomic_DNA"/>
</dbReference>
<evidence type="ECO:0000313" key="3">
    <source>
        <dbReference type="Proteomes" id="UP000274117"/>
    </source>
</evidence>